<evidence type="ECO:0000256" key="8">
    <source>
        <dbReference type="ARBA" id="ARBA00023002"/>
    </source>
</evidence>
<evidence type="ECO:0000256" key="5">
    <source>
        <dbReference type="ARBA" id="ARBA00022705"/>
    </source>
</evidence>
<comment type="catalytic activity">
    <reaction evidence="12">
        <text>a 2'-deoxyribonucleoside 5'-triphosphate + [thioredoxin]-disulfide + H2O = a ribonucleoside 5'-triphosphate + [thioredoxin]-dithiol</text>
        <dbReference type="Rhea" id="RHEA:12701"/>
        <dbReference type="Rhea" id="RHEA-COMP:10698"/>
        <dbReference type="Rhea" id="RHEA-COMP:10700"/>
        <dbReference type="ChEBI" id="CHEBI:15377"/>
        <dbReference type="ChEBI" id="CHEBI:29950"/>
        <dbReference type="ChEBI" id="CHEBI:50058"/>
        <dbReference type="ChEBI" id="CHEBI:61557"/>
        <dbReference type="ChEBI" id="CHEBI:61560"/>
        <dbReference type="EC" id="1.17.4.2"/>
    </reaction>
</comment>
<evidence type="ECO:0000256" key="10">
    <source>
        <dbReference type="ARBA" id="ARBA00023284"/>
    </source>
</evidence>
<dbReference type="EC" id="1.17.4.2" evidence="3"/>
<evidence type="ECO:0000256" key="9">
    <source>
        <dbReference type="ARBA" id="ARBA00023157"/>
    </source>
</evidence>
<reference evidence="15 16" key="1">
    <citation type="journal article" date="2015" name="Nature">
        <title>rRNA introns, odd ribosomes, and small enigmatic genomes across a large radiation of phyla.</title>
        <authorList>
            <person name="Brown C.T."/>
            <person name="Hug L.A."/>
            <person name="Thomas B.C."/>
            <person name="Sharon I."/>
            <person name="Castelle C.J."/>
            <person name="Singh A."/>
            <person name="Wilkins M.J."/>
            <person name="Williams K.H."/>
            <person name="Banfield J.F."/>
        </authorList>
    </citation>
    <scope>NUCLEOTIDE SEQUENCE [LARGE SCALE GENOMIC DNA]</scope>
</reference>
<evidence type="ECO:0000256" key="6">
    <source>
        <dbReference type="ARBA" id="ARBA00022741"/>
    </source>
</evidence>
<evidence type="ECO:0000313" key="16">
    <source>
        <dbReference type="Proteomes" id="UP000034749"/>
    </source>
</evidence>
<dbReference type="EMBL" id="LBZW01000007">
    <property type="protein sequence ID" value="KKR79491.1"/>
    <property type="molecule type" value="Genomic_DNA"/>
</dbReference>
<evidence type="ECO:0000259" key="14">
    <source>
        <dbReference type="PROSITE" id="PS51161"/>
    </source>
</evidence>
<dbReference type="PANTHER" id="PTHR43371:SF1">
    <property type="entry name" value="RIBONUCLEOSIDE-DIPHOSPHATE REDUCTASE"/>
    <property type="match status" value="1"/>
</dbReference>
<proteinExistence type="inferred from homology"/>
<name>A0A0G0TXD2_9BACT</name>
<dbReference type="PANTHER" id="PTHR43371">
    <property type="entry name" value="VITAMIN B12-DEPENDENT RIBONUCLEOTIDE REDUCTASE"/>
    <property type="match status" value="1"/>
</dbReference>
<evidence type="ECO:0000256" key="3">
    <source>
        <dbReference type="ARBA" id="ARBA00012275"/>
    </source>
</evidence>
<dbReference type="InterPro" id="IPR005144">
    <property type="entry name" value="ATP-cone_dom"/>
</dbReference>
<dbReference type="InterPro" id="IPR054158">
    <property type="entry name" value="RNR-II_ins_dom"/>
</dbReference>
<sequence length="443" mass="50827">MRNKVNNKKYSALTQIEKRDGTIVPFDKNRVVRAIFRAMQSVKEGDEGYAEKVMYLVLDALIALKKENKIKLFIPHVERIQDIVENELIAAGFLQTAKAYILYRKERSLVREKVGFVPEKIKELVEEGKKYFRNPLAEFVYYRTYSKWIEEEGRRETWIETIDRYVDFMRDNINGKLTEGEYKEIREAVLKQEAMPSMRLLQFAGRAARRTNTCAYNCSFIAPKSFQDFAEIMYISMCGTGVGWSVESENIQALPQIKKQTGKKLPTYVIPDSKEGWADAFSFGLKTWFEGLDVDFDFSLIRPAGARLKTMGGKASGPAPLQSLLSFTRERILRRQGRHLSNLDAHDIICKIGECVVAGGVRRSAMISLSDLDDEMIRDSKAGQFYVSEGQRMLANNSAVYLSKPTNTEFLDEWKVAFIHLGAQIPVERLFCNQNNFVIYLKL</sequence>
<comment type="caution">
    <text evidence="15">The sequence shown here is derived from an EMBL/GenBank/DDBJ whole genome shotgun (WGS) entry which is preliminary data.</text>
</comment>
<gene>
    <name evidence="15" type="ORF">UU24_C0007G0018</name>
</gene>
<evidence type="ECO:0000256" key="2">
    <source>
        <dbReference type="ARBA" id="ARBA00005654"/>
    </source>
</evidence>
<dbReference type="InterPro" id="IPR040763">
    <property type="entry name" value="RNR_alpha_hel"/>
</dbReference>
<feature type="domain" description="ATP-cone" evidence="14">
    <location>
        <begin position="14"/>
        <end position="111"/>
    </location>
</feature>
<dbReference type="SUPFAM" id="SSF51998">
    <property type="entry name" value="PFL-like glycyl radical enzymes"/>
    <property type="match status" value="1"/>
</dbReference>
<comment type="similarity">
    <text evidence="2">Belongs to the class II ribonucleoside-triphosphate reductase family.</text>
</comment>
<dbReference type="GO" id="GO:0005524">
    <property type="term" value="F:ATP binding"/>
    <property type="evidence" value="ECO:0007669"/>
    <property type="project" value="UniProtKB-UniRule"/>
</dbReference>
<dbReference type="PROSITE" id="PS51161">
    <property type="entry name" value="ATP_CONE"/>
    <property type="match status" value="1"/>
</dbReference>
<evidence type="ECO:0000256" key="7">
    <source>
        <dbReference type="ARBA" id="ARBA00022840"/>
    </source>
</evidence>
<evidence type="ECO:0000256" key="1">
    <source>
        <dbReference type="ARBA" id="ARBA00001922"/>
    </source>
</evidence>
<comment type="cofactor">
    <cofactor evidence="1">
        <name>adenosylcob(III)alamin</name>
        <dbReference type="ChEBI" id="CHEBI:18408"/>
    </cofactor>
</comment>
<dbReference type="Pfam" id="PF03477">
    <property type="entry name" value="ATP-cone"/>
    <property type="match status" value="1"/>
</dbReference>
<dbReference type="GO" id="GO:0006260">
    <property type="term" value="P:DNA replication"/>
    <property type="evidence" value="ECO:0007669"/>
    <property type="project" value="UniProtKB-KW"/>
</dbReference>
<dbReference type="GO" id="GO:0008998">
    <property type="term" value="F:ribonucleoside-triphosphate reductase (thioredoxin) activity"/>
    <property type="evidence" value="ECO:0007669"/>
    <property type="project" value="UniProtKB-EC"/>
</dbReference>
<evidence type="ECO:0000256" key="4">
    <source>
        <dbReference type="ARBA" id="ARBA00022628"/>
    </source>
</evidence>
<dbReference type="GO" id="GO:0004748">
    <property type="term" value="F:ribonucleoside-diphosphate reductase activity, thioredoxin disulfide as acceptor"/>
    <property type="evidence" value="ECO:0007669"/>
    <property type="project" value="TreeGrafter"/>
</dbReference>
<keyword evidence="7 13" id="KW-0067">ATP-binding</keyword>
<keyword evidence="6 13" id="KW-0547">Nucleotide-binding</keyword>
<keyword evidence="11" id="KW-0170">Cobalt</keyword>
<evidence type="ECO:0000313" key="15">
    <source>
        <dbReference type="EMBL" id="KKR79491.1"/>
    </source>
</evidence>
<dbReference type="AlphaFoldDB" id="A0A0G0TXD2"/>
<protein>
    <recommendedName>
        <fullName evidence="3">ribonucleoside-triphosphate reductase (thioredoxin)</fullName>
        <ecNumber evidence="3">1.17.4.2</ecNumber>
    </recommendedName>
</protein>
<organism evidence="15 16">
    <name type="scientific">Candidatus Nomurabacteria bacterium GW2011_GWA2_40_9</name>
    <dbReference type="NCBI Taxonomy" id="1618734"/>
    <lineage>
        <taxon>Bacteria</taxon>
        <taxon>Candidatus Nomuraibacteriota</taxon>
    </lineage>
</organism>
<dbReference type="PATRIC" id="fig|1618734.3.peg.286"/>
<dbReference type="InterPro" id="IPR050862">
    <property type="entry name" value="RdRp_reductase_class-2"/>
</dbReference>
<dbReference type="Proteomes" id="UP000034749">
    <property type="component" value="Unassembled WGS sequence"/>
</dbReference>
<dbReference type="Pfam" id="PF21995">
    <property type="entry name" value="RNR-II_ins_dom"/>
    <property type="match status" value="1"/>
</dbReference>
<keyword evidence="4" id="KW-0846">Cobalamin</keyword>
<dbReference type="GO" id="GO:0031419">
    <property type="term" value="F:cobalamin binding"/>
    <property type="evidence" value="ECO:0007669"/>
    <property type="project" value="UniProtKB-KW"/>
</dbReference>
<dbReference type="Pfam" id="PF17975">
    <property type="entry name" value="RNR_Alpha"/>
    <property type="match status" value="1"/>
</dbReference>
<keyword evidence="9" id="KW-1015">Disulfide bond</keyword>
<evidence type="ECO:0000256" key="12">
    <source>
        <dbReference type="ARBA" id="ARBA00048987"/>
    </source>
</evidence>
<dbReference type="Gene3D" id="3.20.70.20">
    <property type="match status" value="2"/>
</dbReference>
<keyword evidence="10" id="KW-0676">Redox-active center</keyword>
<evidence type="ECO:0000256" key="13">
    <source>
        <dbReference type="PROSITE-ProRule" id="PRU00492"/>
    </source>
</evidence>
<keyword evidence="8" id="KW-0560">Oxidoreductase</keyword>
<evidence type="ECO:0000256" key="11">
    <source>
        <dbReference type="ARBA" id="ARBA00023285"/>
    </source>
</evidence>
<keyword evidence="5" id="KW-0235">DNA replication</keyword>
<accession>A0A0G0TXD2</accession>